<evidence type="ECO:0000313" key="1">
    <source>
        <dbReference type="EMBL" id="KAH9768666.1"/>
    </source>
</evidence>
<dbReference type="EMBL" id="CM039173">
    <property type="protein sequence ID" value="KAH9768666.1"/>
    <property type="molecule type" value="Genomic_DNA"/>
</dbReference>
<accession>A0ACB8L5M3</accession>
<comment type="caution">
    <text evidence="1">The sequence shown here is derived from an EMBL/GenBank/DDBJ whole genome shotgun (WGS) entry which is preliminary data.</text>
</comment>
<evidence type="ECO:0000313" key="2">
    <source>
        <dbReference type="Proteomes" id="UP000829398"/>
    </source>
</evidence>
<proteinExistence type="predicted"/>
<protein>
    <submittedName>
        <fullName evidence="1">Uncharacterized protein</fullName>
    </submittedName>
</protein>
<reference evidence="2" key="1">
    <citation type="journal article" date="2023" name="Hortic. Res.">
        <title>A chromosome-level phased genome enabling allele-level studies in sweet orange: a case study on citrus Huanglongbing tolerance.</title>
        <authorList>
            <person name="Wu B."/>
            <person name="Yu Q."/>
            <person name="Deng Z."/>
            <person name="Duan Y."/>
            <person name="Luo F."/>
            <person name="Gmitter F. Jr."/>
        </authorList>
    </citation>
    <scope>NUCLEOTIDE SEQUENCE [LARGE SCALE GENOMIC DNA]</scope>
    <source>
        <strain evidence="2">cv. Valencia</strain>
    </source>
</reference>
<dbReference type="Proteomes" id="UP000829398">
    <property type="component" value="Chromosome 4"/>
</dbReference>
<keyword evidence="2" id="KW-1185">Reference proteome</keyword>
<name>A0ACB8L5M3_CITSI</name>
<gene>
    <name evidence="1" type="ORF">KPL71_011686</name>
</gene>
<sequence length="755" mass="85893">MIALQKKKSEIVPVYVENNPEDLDSSEAAPEHEEQEPVESEALEVRRSTRERRPPTWHSEYVTEINVAYCLLIEDEEPSTFHEALESSDVALWMTAMQEEIEALHKNKTWELVPLPRGRKAIGKKWVYKIKRDGNDQVERYRTRLVVKGYAQKECIDFNEIFSPVVRLITVRVVLAMCATFDLHLEQLDVKTAFLHGELEEEIYMLQPEGFAETGNENLVCMLNKSLYGLKQAPRCWYKRFDSFIMSLGYNRLSSDYCAYYKRFEDNDFIILLLYVDDILVAGPNKDRIQELKAQLAREFEMKDLGPANKILGMQNYRDRNSRKIWLSQKNYLKKILRRFNMQDCKSISTPLPVNFKLSPSMYPSNEAEKKEMSRVPYASAVGSLMFAIICTRPDIAQAVGAISRYMANPGGEHWIAVKRILRYIRGTSDVALCYGGSEFTVRGYVDSDFAGYLDKRNSTTGYVFTLTGAAVSWVSKLQTVVALSTTEAEYMVATQACKEGIWIQRLLEKLGHKQQKILVYCDSQSALHIARNPAFHSRTKHIGVQYHFVREVVEDGSVDLQKIHTKENLADVLTKPINADKFIWSRSSCGLAETTAEIVPLNGKLCIIRNIISISMVAALLCGAGISSVENRCLLYQVKMPYRMQLFVDISTLLKPLADYAGILLHIKKNLSAEMSPIIVVGASYGGMLAAWFRLKYPHIALGAVASSAPILYFDNITPSNAYYDLVSKDFREGSESCYKTIKQSWAEIDKVRH</sequence>
<organism evidence="1 2">
    <name type="scientific">Citrus sinensis</name>
    <name type="common">Sweet orange</name>
    <name type="synonym">Citrus aurantium var. sinensis</name>
    <dbReference type="NCBI Taxonomy" id="2711"/>
    <lineage>
        <taxon>Eukaryota</taxon>
        <taxon>Viridiplantae</taxon>
        <taxon>Streptophyta</taxon>
        <taxon>Embryophyta</taxon>
        <taxon>Tracheophyta</taxon>
        <taxon>Spermatophyta</taxon>
        <taxon>Magnoliopsida</taxon>
        <taxon>eudicotyledons</taxon>
        <taxon>Gunneridae</taxon>
        <taxon>Pentapetalae</taxon>
        <taxon>rosids</taxon>
        <taxon>malvids</taxon>
        <taxon>Sapindales</taxon>
        <taxon>Rutaceae</taxon>
        <taxon>Aurantioideae</taxon>
        <taxon>Citrus</taxon>
    </lineage>
</organism>